<keyword evidence="4" id="KW-1185">Reference proteome</keyword>
<organism evidence="3 4">
    <name type="scientific">Jannaschia helgolandensis</name>
    <dbReference type="NCBI Taxonomy" id="188906"/>
    <lineage>
        <taxon>Bacteria</taxon>
        <taxon>Pseudomonadati</taxon>
        <taxon>Pseudomonadota</taxon>
        <taxon>Alphaproteobacteria</taxon>
        <taxon>Rhodobacterales</taxon>
        <taxon>Roseobacteraceae</taxon>
        <taxon>Jannaschia</taxon>
    </lineage>
</organism>
<reference evidence="3 4" key="1">
    <citation type="submission" date="2016-10" db="EMBL/GenBank/DDBJ databases">
        <authorList>
            <person name="de Groot N.N."/>
        </authorList>
    </citation>
    <scope>NUCLEOTIDE SEQUENCE [LARGE SCALE GENOMIC DNA]</scope>
    <source>
        <strain evidence="3 4">DSM 14858</strain>
    </source>
</reference>
<evidence type="ECO:0000259" key="2">
    <source>
        <dbReference type="Pfam" id="PF05618"/>
    </source>
</evidence>
<feature type="domain" description="Retropepsin-like aspartic endopeptidase" evidence="2">
    <location>
        <begin position="11"/>
        <end position="144"/>
    </location>
</feature>
<dbReference type="STRING" id="188906.SAMN04488526_0731"/>
<evidence type="ECO:0000256" key="1">
    <source>
        <dbReference type="SAM" id="MobiDB-lite"/>
    </source>
</evidence>
<sequence length="159" mass="17901">MAVSKPKELIVVGWMERVGLPKLGLPDIAAKIDTGARTSALHADRIEPFERDGQPWVRFRVRHARAKIGATLEHPIHDTRDIKNTSGVPETRYVIRTDLLIAGHTWRIDLSLTDRSNMRSAMIVGRTALNAHNVAVHTRRTRLKTDPNLAPRRRGKAVQ</sequence>
<dbReference type="EMBL" id="FNZQ01000001">
    <property type="protein sequence ID" value="SEK50234.1"/>
    <property type="molecule type" value="Genomic_DNA"/>
</dbReference>
<proteinExistence type="predicted"/>
<dbReference type="Proteomes" id="UP000199283">
    <property type="component" value="Unassembled WGS sequence"/>
</dbReference>
<feature type="region of interest" description="Disordered" evidence="1">
    <location>
        <begin position="140"/>
        <end position="159"/>
    </location>
</feature>
<dbReference type="InterPro" id="IPR008503">
    <property type="entry name" value="Asp_endopeptidase"/>
</dbReference>
<accession>A0A1H7HIY1</accession>
<dbReference type="Pfam" id="PF05618">
    <property type="entry name" value="Zn_protease"/>
    <property type="match status" value="1"/>
</dbReference>
<protein>
    <submittedName>
        <fullName evidence="3">Uncharacterized conserved protein</fullName>
    </submittedName>
</protein>
<dbReference type="InterPro" id="IPR021109">
    <property type="entry name" value="Peptidase_aspartic_dom_sf"/>
</dbReference>
<gene>
    <name evidence="3" type="ORF">SAMN04488526_0731</name>
</gene>
<dbReference type="Gene3D" id="2.40.70.10">
    <property type="entry name" value="Acid Proteases"/>
    <property type="match status" value="1"/>
</dbReference>
<dbReference type="OrthoDB" id="9782977at2"/>
<evidence type="ECO:0000313" key="4">
    <source>
        <dbReference type="Proteomes" id="UP000199283"/>
    </source>
</evidence>
<dbReference type="SUPFAM" id="SSF50630">
    <property type="entry name" value="Acid proteases"/>
    <property type="match status" value="1"/>
</dbReference>
<dbReference type="RefSeq" id="WP_092759829.1">
    <property type="nucleotide sequence ID" value="NZ_FNZQ01000001.1"/>
</dbReference>
<dbReference type="PANTHER" id="PTHR38037:SF2">
    <property type="entry name" value="ATP-DEPENDENT ZINC PROTEASE DOMAIN-CONTAINING PROTEIN-RELATED"/>
    <property type="match status" value="1"/>
</dbReference>
<name>A0A1H7HIY1_9RHOB</name>
<dbReference type="PANTHER" id="PTHR38037">
    <property type="entry name" value="ZN_PROTEASE DOMAIN-CONTAINING PROTEIN"/>
    <property type="match status" value="1"/>
</dbReference>
<evidence type="ECO:0000313" key="3">
    <source>
        <dbReference type="EMBL" id="SEK50234.1"/>
    </source>
</evidence>
<dbReference type="AlphaFoldDB" id="A0A1H7HIY1"/>